<evidence type="ECO:0000313" key="1">
    <source>
        <dbReference type="EMBL" id="WOX57073.1"/>
    </source>
</evidence>
<evidence type="ECO:0000313" key="2">
    <source>
        <dbReference type="Proteomes" id="UP001305652"/>
    </source>
</evidence>
<sequence length="46" mass="5160">MPSLEAKKYLYDIARAAEYITQFTAGRTYEEYHADPMLRSCGGAAV</sequence>
<keyword evidence="2" id="KW-1185">Reference proteome</keyword>
<accession>A0AAX4FT33</accession>
<dbReference type="GeneID" id="85732915"/>
<name>A0AAX4FT33_9EURY</name>
<dbReference type="KEGG" id="mrc:R6Y96_07120"/>
<proteinExistence type="predicted"/>
<organism evidence="1 2">
    <name type="scientific">Methanoculleus receptaculi</name>
    <dbReference type="NCBI Taxonomy" id="394967"/>
    <lineage>
        <taxon>Archaea</taxon>
        <taxon>Methanobacteriati</taxon>
        <taxon>Methanobacteriota</taxon>
        <taxon>Stenosarchaea group</taxon>
        <taxon>Methanomicrobia</taxon>
        <taxon>Methanomicrobiales</taxon>
        <taxon>Methanomicrobiaceae</taxon>
        <taxon>Methanoculleus</taxon>
    </lineage>
</organism>
<dbReference type="Proteomes" id="UP001305652">
    <property type="component" value="Chromosome"/>
</dbReference>
<dbReference type="EMBL" id="CP137642">
    <property type="protein sequence ID" value="WOX57073.1"/>
    <property type="molecule type" value="Genomic_DNA"/>
</dbReference>
<protein>
    <submittedName>
        <fullName evidence="1">Uncharacterized protein</fullName>
    </submittedName>
</protein>
<reference evidence="1 2" key="1">
    <citation type="submission" date="2023-10" db="EMBL/GenBank/DDBJ databases">
        <title>The complete genome sequence of Methanoculleus receptaculi DSM 18860.</title>
        <authorList>
            <person name="Lai S.-J."/>
            <person name="You Y.-T."/>
            <person name="Chen S.-C."/>
        </authorList>
    </citation>
    <scope>NUCLEOTIDE SEQUENCE [LARGE SCALE GENOMIC DNA]</scope>
    <source>
        <strain evidence="1 2">DSM 18860</strain>
    </source>
</reference>
<dbReference type="RefSeq" id="WP_318620557.1">
    <property type="nucleotide sequence ID" value="NZ_CP137642.1"/>
</dbReference>
<dbReference type="AlphaFoldDB" id="A0AAX4FT33"/>
<gene>
    <name evidence="1" type="ORF">R6Y96_07120</name>
</gene>